<sequence>MFSLIVALLFTFQEPSLDGAKLERMVQERDQLHAEWKASESKKSGIFGNRTKKDMIETNEWLERILAKDNQIMDELRMIGSIETTTISQEKEDYKSITLTLEQDVQALKRALAERDKEIENKLTERRAIEWSLVVFFLSTLGLGYWVYKLKKA</sequence>
<keyword evidence="2" id="KW-0378">Hydrolase</keyword>
<evidence type="ECO:0000313" key="2">
    <source>
        <dbReference type="EMBL" id="MBN7801817.1"/>
    </source>
</evidence>
<name>A0ABS3BRX5_9BACT</name>
<dbReference type="GO" id="GO:0006508">
    <property type="term" value="P:proteolysis"/>
    <property type="evidence" value="ECO:0007669"/>
    <property type="project" value="UniProtKB-KW"/>
</dbReference>
<organism evidence="2 3">
    <name type="scientific">Algoriphagus aestuariicola</name>
    <dbReference type="NCBI Taxonomy" id="1852016"/>
    <lineage>
        <taxon>Bacteria</taxon>
        <taxon>Pseudomonadati</taxon>
        <taxon>Bacteroidota</taxon>
        <taxon>Cytophagia</taxon>
        <taxon>Cytophagales</taxon>
        <taxon>Cyclobacteriaceae</taxon>
        <taxon>Algoriphagus</taxon>
    </lineage>
</organism>
<keyword evidence="1" id="KW-1133">Transmembrane helix</keyword>
<gene>
    <name evidence="2" type="ORF">J0A67_13165</name>
</gene>
<comment type="caution">
    <text evidence="2">The sequence shown here is derived from an EMBL/GenBank/DDBJ whole genome shotgun (WGS) entry which is preliminary data.</text>
</comment>
<accession>A0ABS3BRX5</accession>
<keyword evidence="3" id="KW-1185">Reference proteome</keyword>
<keyword evidence="1" id="KW-0472">Membrane</keyword>
<protein>
    <submittedName>
        <fullName evidence="2">Clp protease ClpB</fullName>
    </submittedName>
</protein>
<keyword evidence="2" id="KW-0645">Protease</keyword>
<proteinExistence type="predicted"/>
<dbReference type="GO" id="GO:0008233">
    <property type="term" value="F:peptidase activity"/>
    <property type="evidence" value="ECO:0007669"/>
    <property type="project" value="UniProtKB-KW"/>
</dbReference>
<dbReference type="Proteomes" id="UP000664698">
    <property type="component" value="Unassembled WGS sequence"/>
</dbReference>
<evidence type="ECO:0000313" key="3">
    <source>
        <dbReference type="Proteomes" id="UP000664698"/>
    </source>
</evidence>
<reference evidence="2 3" key="1">
    <citation type="submission" date="2021-03" db="EMBL/GenBank/DDBJ databases">
        <title>novel species isolated from a fishpond in China.</title>
        <authorList>
            <person name="Lu H."/>
            <person name="Cai Z."/>
        </authorList>
    </citation>
    <scope>NUCLEOTIDE SEQUENCE [LARGE SCALE GENOMIC DNA]</scope>
    <source>
        <strain evidence="2 3">JCM 31546</strain>
    </source>
</reference>
<dbReference type="EMBL" id="JAFKCW010000003">
    <property type="protein sequence ID" value="MBN7801817.1"/>
    <property type="molecule type" value="Genomic_DNA"/>
</dbReference>
<feature type="transmembrane region" description="Helical" evidence="1">
    <location>
        <begin position="128"/>
        <end position="148"/>
    </location>
</feature>
<evidence type="ECO:0000256" key="1">
    <source>
        <dbReference type="SAM" id="Phobius"/>
    </source>
</evidence>
<dbReference type="RefSeq" id="WP_206569832.1">
    <property type="nucleotide sequence ID" value="NZ_JAFKCW010000003.1"/>
</dbReference>
<keyword evidence="1" id="KW-0812">Transmembrane</keyword>